<evidence type="ECO:0000256" key="1">
    <source>
        <dbReference type="ARBA" id="ARBA00009213"/>
    </source>
</evidence>
<dbReference type="InterPro" id="IPR041380">
    <property type="entry name" value="Acetyltransf_17"/>
</dbReference>
<keyword evidence="2" id="KW-1036">Host cytoplasmic vesicle</keyword>
<dbReference type="HAMAP" id="MF_01812">
    <property type="entry name" value="Eis"/>
    <property type="match status" value="1"/>
</dbReference>
<comment type="subunit">
    <text evidence="5">Homohexamer; trimer of dimers.</text>
</comment>
<evidence type="ECO:0000256" key="3">
    <source>
        <dbReference type="ARBA" id="ARBA00022679"/>
    </source>
</evidence>
<dbReference type="InterPro" id="IPR051554">
    <property type="entry name" value="Acetyltransferase_Eis"/>
</dbReference>
<proteinExistence type="inferred from homology"/>
<feature type="binding site" evidence="5">
    <location>
        <begin position="96"/>
        <end position="98"/>
    </location>
    <ligand>
        <name>acetyl-CoA</name>
        <dbReference type="ChEBI" id="CHEBI:57288"/>
    </ligand>
</feature>
<accession>A0AAI8U1Y0</accession>
<evidence type="ECO:0000259" key="6">
    <source>
        <dbReference type="PROSITE" id="PS51186"/>
    </source>
</evidence>
<dbReference type="NCBIfam" id="NF002366">
    <property type="entry name" value="PRK01346.1-3"/>
    <property type="match status" value="1"/>
</dbReference>
<dbReference type="SUPFAM" id="SSF55729">
    <property type="entry name" value="Acyl-CoA N-acyltransferases (Nat)"/>
    <property type="match status" value="1"/>
</dbReference>
<dbReference type="PANTHER" id="PTHR37817">
    <property type="entry name" value="N-ACETYLTRANSFERASE EIS"/>
    <property type="match status" value="1"/>
</dbReference>
<keyword evidence="4 5" id="KW-0012">Acyltransferase</keyword>
<gene>
    <name evidence="7" type="primary">eis_2</name>
    <name evidence="7" type="ORF">hbim_06920</name>
</gene>
<dbReference type="SUPFAM" id="SSF55718">
    <property type="entry name" value="SCP-like"/>
    <property type="match status" value="1"/>
</dbReference>
<evidence type="ECO:0000256" key="4">
    <source>
        <dbReference type="ARBA" id="ARBA00023315"/>
    </source>
</evidence>
<dbReference type="NCBIfam" id="NF002367">
    <property type="entry name" value="PRK01346.1-4"/>
    <property type="match status" value="1"/>
</dbReference>
<evidence type="ECO:0000313" key="8">
    <source>
        <dbReference type="Proteomes" id="UP001241092"/>
    </source>
</evidence>
<organism evidence="7 8">
    <name type="scientific">Mycolicibacterium mageritense</name>
    <name type="common">Mycobacterium mageritense</name>
    <dbReference type="NCBI Taxonomy" id="53462"/>
    <lineage>
        <taxon>Bacteria</taxon>
        <taxon>Bacillati</taxon>
        <taxon>Actinomycetota</taxon>
        <taxon>Actinomycetes</taxon>
        <taxon>Mycobacteriales</taxon>
        <taxon>Mycobacteriaceae</taxon>
        <taxon>Mycolicibacterium</taxon>
    </lineage>
</organism>
<comment type="similarity">
    <text evidence="1 5">Belongs to the acetyltransferase Eis family.</text>
</comment>
<dbReference type="Pfam" id="PF17668">
    <property type="entry name" value="Acetyltransf_17"/>
    <property type="match status" value="1"/>
</dbReference>
<evidence type="ECO:0000256" key="2">
    <source>
        <dbReference type="ARBA" id="ARBA00022488"/>
    </source>
</evidence>
<dbReference type="InterPro" id="IPR022902">
    <property type="entry name" value="NAcTrfase_Eis"/>
</dbReference>
<dbReference type="Gene3D" id="3.40.630.30">
    <property type="match status" value="2"/>
</dbReference>
<reference evidence="7" key="1">
    <citation type="submission" date="2023-03" db="EMBL/GenBank/DDBJ databases">
        <title>Draft genome sequence of a Mycolicibacterium mageritense strain H4_3_1 isolated from a hybrid biological-inorganic system reactor.</title>
        <authorList>
            <person name="Feng X."/>
            <person name="Kazama D."/>
            <person name="Sato K."/>
            <person name="Kobayashi H."/>
        </authorList>
    </citation>
    <scope>NUCLEOTIDE SEQUENCE</scope>
    <source>
        <strain evidence="7">H4_3_1</strain>
    </source>
</reference>
<dbReference type="GO" id="GO:0034069">
    <property type="term" value="F:aminoglycoside N-acetyltransferase activity"/>
    <property type="evidence" value="ECO:0007669"/>
    <property type="project" value="TreeGrafter"/>
</dbReference>
<feature type="domain" description="N-acetyltransferase" evidence="6">
    <location>
        <begin position="15"/>
        <end position="165"/>
    </location>
</feature>
<feature type="active site" description="Proton donor" evidence="5">
    <location>
        <position position="137"/>
    </location>
</feature>
<feature type="binding site" evidence="5">
    <location>
        <begin position="104"/>
        <end position="109"/>
    </location>
    <ligand>
        <name>acetyl-CoA</name>
        <dbReference type="ChEBI" id="CHEBI:57288"/>
    </ligand>
</feature>
<dbReference type="RefSeq" id="WP_286212600.1">
    <property type="nucleotide sequence ID" value="NZ_AP027452.1"/>
</dbReference>
<dbReference type="Pfam" id="PF13527">
    <property type="entry name" value="Acetyltransf_9"/>
    <property type="match status" value="1"/>
</dbReference>
<dbReference type="EC" id="2.3.1.-" evidence="7"/>
<name>A0AAI8U1Y0_MYCME</name>
<feature type="active site" description="Proton acceptor; via carboxylate" evidence="5">
    <location>
        <position position="417"/>
    </location>
</feature>
<dbReference type="Pfam" id="PF13530">
    <property type="entry name" value="SCP2_2"/>
    <property type="match status" value="1"/>
</dbReference>
<dbReference type="InterPro" id="IPR025559">
    <property type="entry name" value="Eis_dom"/>
</dbReference>
<dbReference type="Gene3D" id="3.30.1050.10">
    <property type="entry name" value="SCP2 sterol-binding domain"/>
    <property type="match status" value="1"/>
</dbReference>
<evidence type="ECO:0000256" key="5">
    <source>
        <dbReference type="HAMAP-Rule" id="MF_01812"/>
    </source>
</evidence>
<dbReference type="CDD" id="cd04301">
    <property type="entry name" value="NAT_SF"/>
    <property type="match status" value="1"/>
</dbReference>
<dbReference type="InterPro" id="IPR016181">
    <property type="entry name" value="Acyl_CoA_acyltransferase"/>
</dbReference>
<dbReference type="Proteomes" id="UP001241092">
    <property type="component" value="Chromosome"/>
</dbReference>
<dbReference type="PROSITE" id="PS51186">
    <property type="entry name" value="GNAT"/>
    <property type="match status" value="1"/>
</dbReference>
<dbReference type="InterPro" id="IPR036527">
    <property type="entry name" value="SCP2_sterol-bd_dom_sf"/>
</dbReference>
<keyword evidence="3 5" id="KW-0808">Transferase</keyword>
<dbReference type="AlphaFoldDB" id="A0AAI8U1Y0"/>
<dbReference type="GO" id="GO:0030649">
    <property type="term" value="P:aminoglycoside antibiotic catabolic process"/>
    <property type="evidence" value="ECO:0007669"/>
    <property type="project" value="TreeGrafter"/>
</dbReference>
<evidence type="ECO:0000313" key="7">
    <source>
        <dbReference type="EMBL" id="BDY32948.1"/>
    </source>
</evidence>
<dbReference type="InterPro" id="IPR000182">
    <property type="entry name" value="GNAT_dom"/>
</dbReference>
<protein>
    <submittedName>
        <fullName evidence="7">N-acetyltransferase Eis</fullName>
        <ecNumber evidence="7">2.3.1.-</ecNumber>
    </submittedName>
</protein>
<dbReference type="PANTHER" id="PTHR37817:SF1">
    <property type="entry name" value="N-ACETYLTRANSFERASE EIS"/>
    <property type="match status" value="1"/>
</dbReference>
<feature type="binding site" evidence="5">
    <location>
        <begin position="132"/>
        <end position="133"/>
    </location>
    <ligand>
        <name>acetyl-CoA</name>
        <dbReference type="ChEBI" id="CHEBI:57288"/>
    </ligand>
</feature>
<dbReference type="EMBL" id="AP027452">
    <property type="protein sequence ID" value="BDY32948.1"/>
    <property type="molecule type" value="Genomic_DNA"/>
</dbReference>
<sequence length="417" mass="45209">MGRPHRRIALSPRGADIRVLDTEADLTKALNLFRTAMVGFPQLSGLAKGRIRQILEPGRTFGAFVDGHLVGTTDSATSSLTVPGGKLVGHAAVTHVGVLPSHTRRGIATDLMRRQLRDIRDRGEAVATLRASEATIYGRFGYAPASFTTTVDLSTKRTRLRPDVGHGGPVRLIDLDESWRLLPQIYAANRPDRPGTIDRPAMWWHSQQLRAEGTSGPGYVVVHGEPGHETGFARYHPVDTEAWFVSAHRTVVVDDFFAPTADAYLGLLRFFLDLDLIDRVVFQMLPTDDPLPWLLSDRRAATAGGARDETWLRIVDAAAALAARDYNDGGSVTLRVHDALLPENSATYSISPSGAESTRGDAQLEAGIDAVAAALLGATSWRTLAFNGSVRVNEPAALVTADRLFSVPLQPHSGIFF</sequence>